<dbReference type="GO" id="GO:0006355">
    <property type="term" value="P:regulation of DNA-templated transcription"/>
    <property type="evidence" value="ECO:0007669"/>
    <property type="project" value="InterPro"/>
</dbReference>
<evidence type="ECO:0000313" key="2">
    <source>
        <dbReference type="Proteomes" id="UP000466632"/>
    </source>
</evidence>
<dbReference type="InterPro" id="IPR010985">
    <property type="entry name" value="Ribbon_hlx_hlx"/>
</dbReference>
<sequence length="132" mass="14881">MTPGFDIARAIKCRVDRYTYRAQWLPDYNEYLGVCIELPYMRREAPTAPQAVAAIEDAVKEHVEALRATGESPPEPLSERRYSGKFLVRTSPQLHARLALEAIEQGVPMNQWIVQKLSGRAPSETFGLSGYD</sequence>
<dbReference type="Proteomes" id="UP000466632">
    <property type="component" value="Chromosome"/>
</dbReference>
<dbReference type="KEGG" id="mseo:MSEO_47170"/>
<dbReference type="InterPro" id="IPR008651">
    <property type="entry name" value="Uncharacterised_HicB"/>
</dbReference>
<reference evidence="1 2" key="1">
    <citation type="journal article" date="2019" name="Emerg. Microbes Infect.">
        <title>Comprehensive subspecies identification of 175 nontuberculous mycobacteria species based on 7547 genomic profiles.</title>
        <authorList>
            <person name="Matsumoto Y."/>
            <person name="Kinjo T."/>
            <person name="Motooka D."/>
            <person name="Nabeya D."/>
            <person name="Jung N."/>
            <person name="Uechi K."/>
            <person name="Horii T."/>
            <person name="Iida T."/>
            <person name="Fujita J."/>
            <person name="Nakamura S."/>
        </authorList>
    </citation>
    <scope>NUCLEOTIDE SEQUENCE [LARGE SCALE GENOMIC DNA]</scope>
    <source>
        <strain evidence="1 2">JCM 16018</strain>
    </source>
</reference>
<proteinExistence type="predicted"/>
<evidence type="ECO:0000313" key="1">
    <source>
        <dbReference type="EMBL" id="BBY04218.1"/>
    </source>
</evidence>
<organism evidence="1 2">
    <name type="scientific">Mycobacterium seoulense</name>
    <dbReference type="NCBI Taxonomy" id="386911"/>
    <lineage>
        <taxon>Bacteria</taxon>
        <taxon>Bacillati</taxon>
        <taxon>Actinomycetota</taxon>
        <taxon>Actinomycetes</taxon>
        <taxon>Mycobacteriales</taxon>
        <taxon>Mycobacteriaceae</taxon>
        <taxon>Mycobacterium</taxon>
    </lineage>
</organism>
<dbReference type="InterPro" id="IPR035069">
    <property type="entry name" value="TTHA1013/TTHA0281-like"/>
</dbReference>
<gene>
    <name evidence="1" type="ORF">MSEO_47170</name>
</gene>
<accession>A0A7I7P8J5</accession>
<dbReference type="SUPFAM" id="SSF47598">
    <property type="entry name" value="Ribbon-helix-helix"/>
    <property type="match status" value="1"/>
</dbReference>
<name>A0A7I7P8J5_9MYCO</name>
<dbReference type="AlphaFoldDB" id="A0A7I7P8J5"/>
<dbReference type="EMBL" id="AP022582">
    <property type="protein sequence ID" value="BBY04218.1"/>
    <property type="molecule type" value="Genomic_DNA"/>
</dbReference>
<keyword evidence="2" id="KW-1185">Reference proteome</keyword>
<protein>
    <submittedName>
        <fullName evidence="1">Antitoxin HicB</fullName>
    </submittedName>
</protein>
<dbReference type="SUPFAM" id="SSF143100">
    <property type="entry name" value="TTHA1013/TTHA0281-like"/>
    <property type="match status" value="1"/>
</dbReference>
<dbReference type="Pfam" id="PF05534">
    <property type="entry name" value="HicB"/>
    <property type="match status" value="1"/>
</dbReference>